<feature type="compositionally biased region" description="Basic and acidic residues" evidence="1">
    <location>
        <begin position="358"/>
        <end position="390"/>
    </location>
</feature>
<sequence length="522" mass="59017">MCNALSQGVAVAIPSSQSNVDHLWKVGFLENQLFGLGTSGCVEVDRILQRAETQTSWIHQRLPEARHDLHPSATNPLSEMDEVDALRIKSLSNDILSPPSDTESAPQEGDSSALEAELWSRAVGAQKEAIKRQDVIYEWLQLKDAQVAQAVSERMLVLGELSGLEPPPLLPQGEPLLQAAVADVETLQAFLLGGLREEVWKNVCDEEGGATEGVAMDKSLTSDPQLTGLSGTDVLEQPVEENTLSSWDQSDSFPVAQFFDRVLKLSQRLYTLQVVVLQQESHVELQRAAERQRNLERRREELAGFQRERGGFREEQERWEQERGGRERELQAREEALQSREEERLQREARLREAQAQLEEHRQQYQQDLERLRDATRATERERERLERLTTLRNKSSPALLSSQPSQTSVRSPPPPVPPRRESMLRPPRTNQHKLGGVQQHIPTRLAQSKSKERRDESRHQRSNSSVSLDLRQIFPIKISGKDNGSWRGKRSVSPHQLSDSAASLDLSEIFPIKMPGERTAV</sequence>
<gene>
    <name evidence="2" type="ORF">COCON_G00085810</name>
</gene>
<name>A0A9Q1DKC8_CONCO</name>
<feature type="region of interest" description="Disordered" evidence="1">
    <location>
        <begin position="313"/>
        <end position="341"/>
    </location>
</feature>
<keyword evidence="3" id="KW-1185">Reference proteome</keyword>
<dbReference type="InterPro" id="IPR053089">
    <property type="entry name" value="Rho_GEF18"/>
</dbReference>
<feature type="compositionally biased region" description="Low complexity" evidence="1">
    <location>
        <begin position="391"/>
        <end position="411"/>
    </location>
</feature>
<dbReference type="EMBL" id="JAFJMO010000006">
    <property type="protein sequence ID" value="KAJ8273956.1"/>
    <property type="molecule type" value="Genomic_DNA"/>
</dbReference>
<organism evidence="2 3">
    <name type="scientific">Conger conger</name>
    <name type="common">Conger eel</name>
    <name type="synonym">Muraena conger</name>
    <dbReference type="NCBI Taxonomy" id="82655"/>
    <lineage>
        <taxon>Eukaryota</taxon>
        <taxon>Metazoa</taxon>
        <taxon>Chordata</taxon>
        <taxon>Craniata</taxon>
        <taxon>Vertebrata</taxon>
        <taxon>Euteleostomi</taxon>
        <taxon>Actinopterygii</taxon>
        <taxon>Neopterygii</taxon>
        <taxon>Teleostei</taxon>
        <taxon>Anguilliformes</taxon>
        <taxon>Congridae</taxon>
        <taxon>Conger</taxon>
    </lineage>
</organism>
<dbReference type="PANTHER" id="PTHR47440:SF1">
    <property type="entry name" value="RHO_RAC GUANINE NUCLEOTIDE EXCHANGE FACTOR 18"/>
    <property type="match status" value="1"/>
</dbReference>
<feature type="region of interest" description="Disordered" evidence="1">
    <location>
        <begin position="358"/>
        <end position="469"/>
    </location>
</feature>
<evidence type="ECO:0000313" key="3">
    <source>
        <dbReference type="Proteomes" id="UP001152803"/>
    </source>
</evidence>
<dbReference type="PANTHER" id="PTHR47440">
    <property type="entry name" value="RIKEN CDNA A430078G23 GENE"/>
    <property type="match status" value="1"/>
</dbReference>
<comment type="caution">
    <text evidence="2">The sequence shown here is derived from an EMBL/GenBank/DDBJ whole genome shotgun (WGS) entry which is preliminary data.</text>
</comment>
<dbReference type="AlphaFoldDB" id="A0A9Q1DKC8"/>
<evidence type="ECO:0000256" key="1">
    <source>
        <dbReference type="SAM" id="MobiDB-lite"/>
    </source>
</evidence>
<proteinExistence type="predicted"/>
<dbReference type="Proteomes" id="UP001152803">
    <property type="component" value="Unassembled WGS sequence"/>
</dbReference>
<protein>
    <submittedName>
        <fullName evidence="2">Uncharacterized protein</fullName>
    </submittedName>
</protein>
<reference evidence="2" key="1">
    <citation type="journal article" date="2023" name="Science">
        <title>Genome structures resolve the early diversification of teleost fishes.</title>
        <authorList>
            <person name="Parey E."/>
            <person name="Louis A."/>
            <person name="Montfort J."/>
            <person name="Bouchez O."/>
            <person name="Roques C."/>
            <person name="Iampietro C."/>
            <person name="Lluch J."/>
            <person name="Castinel A."/>
            <person name="Donnadieu C."/>
            <person name="Desvignes T."/>
            <person name="Floi Bucao C."/>
            <person name="Jouanno E."/>
            <person name="Wen M."/>
            <person name="Mejri S."/>
            <person name="Dirks R."/>
            <person name="Jansen H."/>
            <person name="Henkel C."/>
            <person name="Chen W.J."/>
            <person name="Zahm M."/>
            <person name="Cabau C."/>
            <person name="Klopp C."/>
            <person name="Thompson A.W."/>
            <person name="Robinson-Rechavi M."/>
            <person name="Braasch I."/>
            <person name="Lecointre G."/>
            <person name="Bobe J."/>
            <person name="Postlethwait J.H."/>
            <person name="Berthelot C."/>
            <person name="Roest Crollius H."/>
            <person name="Guiguen Y."/>
        </authorList>
    </citation>
    <scope>NUCLEOTIDE SEQUENCE</scope>
    <source>
        <strain evidence="2">Concon-B</strain>
    </source>
</reference>
<accession>A0A9Q1DKC8</accession>
<evidence type="ECO:0000313" key="2">
    <source>
        <dbReference type="EMBL" id="KAJ8273956.1"/>
    </source>
</evidence>
<dbReference type="OrthoDB" id="8963842at2759"/>
<feature type="compositionally biased region" description="Basic and acidic residues" evidence="1">
    <location>
        <begin position="450"/>
        <end position="460"/>
    </location>
</feature>